<feature type="signal peptide" evidence="1">
    <location>
        <begin position="1"/>
        <end position="26"/>
    </location>
</feature>
<dbReference type="EMBL" id="KQ420801">
    <property type="protein sequence ID" value="KOF79291.1"/>
    <property type="molecule type" value="Genomic_DNA"/>
</dbReference>
<organism evidence="2">
    <name type="scientific">Octopus bimaculoides</name>
    <name type="common">California two-spotted octopus</name>
    <dbReference type="NCBI Taxonomy" id="37653"/>
    <lineage>
        <taxon>Eukaryota</taxon>
        <taxon>Metazoa</taxon>
        <taxon>Spiralia</taxon>
        <taxon>Lophotrochozoa</taxon>
        <taxon>Mollusca</taxon>
        <taxon>Cephalopoda</taxon>
        <taxon>Coleoidea</taxon>
        <taxon>Octopodiformes</taxon>
        <taxon>Octopoda</taxon>
        <taxon>Incirrata</taxon>
        <taxon>Octopodidae</taxon>
        <taxon>Octopus</taxon>
    </lineage>
</organism>
<protein>
    <recommendedName>
        <fullName evidence="3">Secreted protein</fullName>
    </recommendedName>
</protein>
<name>A0A0L8GQF9_OCTBM</name>
<evidence type="ECO:0000256" key="1">
    <source>
        <dbReference type="SAM" id="SignalP"/>
    </source>
</evidence>
<dbReference type="AlphaFoldDB" id="A0A0L8GQF9"/>
<sequence length="133" mass="15062">MPLTNHGLFVLHIILSLAHHPGLSCSARSCSTSSSRTSSFSALLTIIFPHLSLHHLTLHFVILSEEMTNKSLLSFYDSIHQLSLHFHFTSTLLHSSTQEVLSIFSVKSHFCTSESLLRDFAYRPRLTPIRYIL</sequence>
<reference evidence="2" key="1">
    <citation type="submission" date="2015-07" db="EMBL/GenBank/DDBJ databases">
        <title>MeaNS - Measles Nucleotide Surveillance Program.</title>
        <authorList>
            <person name="Tran T."/>
            <person name="Druce J."/>
        </authorList>
    </citation>
    <scope>NUCLEOTIDE SEQUENCE</scope>
    <source>
        <strain evidence="2">UCB-OBI-ISO-001</strain>
        <tissue evidence="2">Gonad</tissue>
    </source>
</reference>
<accession>A0A0L8GQF9</accession>
<gene>
    <name evidence="2" type="ORF">OCBIM_22029685mg</name>
</gene>
<evidence type="ECO:0000313" key="2">
    <source>
        <dbReference type="EMBL" id="KOF79291.1"/>
    </source>
</evidence>
<evidence type="ECO:0008006" key="3">
    <source>
        <dbReference type="Google" id="ProtNLM"/>
    </source>
</evidence>
<proteinExistence type="predicted"/>
<keyword evidence="1" id="KW-0732">Signal</keyword>
<feature type="chain" id="PRO_5005583179" description="Secreted protein" evidence="1">
    <location>
        <begin position="27"/>
        <end position="133"/>
    </location>
</feature>